<dbReference type="AlphaFoldDB" id="A0A1Z1W558"/>
<evidence type="ECO:0000313" key="2">
    <source>
        <dbReference type="EMBL" id="ARX81509.1"/>
    </source>
</evidence>
<dbReference type="KEGG" id="salf:SMD44_00907"/>
<proteinExistence type="predicted"/>
<accession>A0A1Z1W558</accession>
<name>A0A1Z1W558_9ACTN</name>
<evidence type="ECO:0000313" key="3">
    <source>
        <dbReference type="Proteomes" id="UP000195880"/>
    </source>
</evidence>
<dbReference type="Proteomes" id="UP000195880">
    <property type="component" value="Chromosome"/>
</dbReference>
<dbReference type="EMBL" id="CP021748">
    <property type="protein sequence ID" value="ARX81509.1"/>
    <property type="molecule type" value="Genomic_DNA"/>
</dbReference>
<feature type="chain" id="PRO_5038771985" evidence="1">
    <location>
        <begin position="19"/>
        <end position="39"/>
    </location>
</feature>
<keyword evidence="3" id="KW-1185">Reference proteome</keyword>
<sequence length="39" mass="4235">MTALLAALTFLFAYTALAPPPEVRVESVPARSGCQWEAR</sequence>
<keyword evidence="1" id="KW-0732">Signal</keyword>
<evidence type="ECO:0000256" key="1">
    <source>
        <dbReference type="SAM" id="SignalP"/>
    </source>
</evidence>
<protein>
    <submittedName>
        <fullName evidence="2">Uncharacterized protein</fullName>
    </submittedName>
</protein>
<feature type="signal peptide" evidence="1">
    <location>
        <begin position="1"/>
        <end position="18"/>
    </location>
</feature>
<gene>
    <name evidence="2" type="ORF">SMD44_00907</name>
</gene>
<organism evidence="2 3">
    <name type="scientific">Streptomyces alboflavus</name>
    <dbReference type="NCBI Taxonomy" id="67267"/>
    <lineage>
        <taxon>Bacteria</taxon>
        <taxon>Bacillati</taxon>
        <taxon>Actinomycetota</taxon>
        <taxon>Actinomycetes</taxon>
        <taxon>Kitasatosporales</taxon>
        <taxon>Streptomycetaceae</taxon>
        <taxon>Streptomyces</taxon>
    </lineage>
</organism>
<reference evidence="2 3" key="1">
    <citation type="submission" date="2017-05" db="EMBL/GenBank/DDBJ databases">
        <title>Streptomyces alboflavus Genome sequencing and assembly.</title>
        <authorList>
            <person name="Wang Y."/>
            <person name="Du B."/>
            <person name="Ding Y."/>
            <person name="Liu H."/>
            <person name="Hou Q."/>
            <person name="Liu K."/>
            <person name="Wang C."/>
            <person name="Yao L."/>
        </authorList>
    </citation>
    <scope>NUCLEOTIDE SEQUENCE [LARGE SCALE GENOMIC DNA]</scope>
    <source>
        <strain evidence="2 3">MDJK44</strain>
    </source>
</reference>